<keyword evidence="1" id="KW-0812">Transmembrane</keyword>
<proteinExistence type="predicted"/>
<keyword evidence="1" id="KW-0472">Membrane</keyword>
<accession>A0A929RR30</accession>
<organism evidence="2 3">
    <name type="scientific">Actinomyces bouchesdurhonensis</name>
    <dbReference type="NCBI Taxonomy" id="1852361"/>
    <lineage>
        <taxon>Bacteria</taxon>
        <taxon>Bacillati</taxon>
        <taxon>Actinomycetota</taxon>
        <taxon>Actinomycetes</taxon>
        <taxon>Actinomycetales</taxon>
        <taxon>Actinomycetaceae</taxon>
        <taxon>Actinomyces</taxon>
    </lineage>
</organism>
<dbReference type="Proteomes" id="UP000759246">
    <property type="component" value="Unassembled WGS sequence"/>
</dbReference>
<dbReference type="OrthoDB" id="9877564at2"/>
<keyword evidence="1" id="KW-1133">Transmembrane helix</keyword>
<protein>
    <submittedName>
        <fullName evidence="2">Uncharacterized protein</fullName>
    </submittedName>
</protein>
<dbReference type="EMBL" id="JABZGF010000318">
    <property type="protein sequence ID" value="MBF0967116.1"/>
    <property type="molecule type" value="Genomic_DNA"/>
</dbReference>
<evidence type="ECO:0000256" key="1">
    <source>
        <dbReference type="SAM" id="Phobius"/>
    </source>
</evidence>
<evidence type="ECO:0000313" key="2">
    <source>
        <dbReference type="EMBL" id="MBF0967116.1"/>
    </source>
</evidence>
<evidence type="ECO:0000313" key="3">
    <source>
        <dbReference type="Proteomes" id="UP000759246"/>
    </source>
</evidence>
<reference evidence="2" key="1">
    <citation type="submission" date="2020-04" db="EMBL/GenBank/DDBJ databases">
        <title>Deep metagenomics examines the oral microbiome during advanced dental caries in children, revealing novel taxa and co-occurrences with host molecules.</title>
        <authorList>
            <person name="Baker J.L."/>
            <person name="Morton J.T."/>
            <person name="Dinis M."/>
            <person name="Alvarez R."/>
            <person name="Tran N.C."/>
            <person name="Knight R."/>
            <person name="Edlund A."/>
        </authorList>
    </citation>
    <scope>NUCLEOTIDE SEQUENCE</scope>
    <source>
        <strain evidence="2">JCVI_30_bin.13</strain>
    </source>
</reference>
<sequence length="175" mass="19934">MEYAIAALILVALGFLYYGWIRLRQEAEAKARQLIFRKSHREGEGAVGRSHRVTPRSASAQELLDAAWAAIDVPEGTESLDWLSPTIFKVRSDDQSTIFFTLRWKFGSPNWIAMLSLEDDGSLSWSVPQARQLNGLVPEAKSLANLERRVIRALRLRDPYCVVTSEESKTQWKRQ</sequence>
<dbReference type="RefSeq" id="WP_073982859.1">
    <property type="nucleotide sequence ID" value="NZ_CBDFBV010000034.1"/>
</dbReference>
<dbReference type="AlphaFoldDB" id="A0A929RR30"/>
<feature type="transmembrane region" description="Helical" evidence="1">
    <location>
        <begin position="6"/>
        <end position="23"/>
    </location>
</feature>
<gene>
    <name evidence="2" type="ORF">HXK09_08205</name>
</gene>
<name>A0A929RR30_9ACTO</name>
<comment type="caution">
    <text evidence="2">The sequence shown here is derived from an EMBL/GenBank/DDBJ whole genome shotgun (WGS) entry which is preliminary data.</text>
</comment>